<protein>
    <recommendedName>
        <fullName evidence="7">Cytochrome c-552/DMSO reductase-like haem-binding domain-containing protein</fullName>
    </recommendedName>
</protein>
<dbReference type="OrthoDB" id="5337932at2"/>
<dbReference type="HOGENOM" id="CLU_481336_0_0_6"/>
<dbReference type="Pfam" id="PF09459">
    <property type="entry name" value="EB_dh"/>
    <property type="match status" value="1"/>
</dbReference>
<evidence type="ECO:0000256" key="2">
    <source>
        <dbReference type="ARBA" id="ARBA00022617"/>
    </source>
</evidence>
<dbReference type="Gene3D" id="2.60.40.1190">
    <property type="match status" value="1"/>
</dbReference>
<evidence type="ECO:0000256" key="4">
    <source>
        <dbReference type="ARBA" id="ARBA00022982"/>
    </source>
</evidence>
<accession>A4C5C7</accession>
<keyword evidence="4" id="KW-0249">Electron transport</keyword>
<evidence type="ECO:0000256" key="6">
    <source>
        <dbReference type="SAM" id="Phobius"/>
    </source>
</evidence>
<proteinExistence type="predicted"/>
<dbReference type="STRING" id="87626.PTD2_04281"/>
<evidence type="ECO:0000256" key="1">
    <source>
        <dbReference type="ARBA" id="ARBA00022448"/>
    </source>
</evidence>
<evidence type="ECO:0000313" key="8">
    <source>
        <dbReference type="EMBL" id="EAR30759.1"/>
    </source>
</evidence>
<keyword evidence="5" id="KW-0408">Iron</keyword>
<organism evidence="8 9">
    <name type="scientific">Pseudoalteromonas tunicata D2</name>
    <dbReference type="NCBI Taxonomy" id="87626"/>
    <lineage>
        <taxon>Bacteria</taxon>
        <taxon>Pseudomonadati</taxon>
        <taxon>Pseudomonadota</taxon>
        <taxon>Gammaproteobacteria</taxon>
        <taxon>Alteromonadales</taxon>
        <taxon>Pseudoalteromonadaceae</taxon>
        <taxon>Pseudoalteromonas</taxon>
    </lineage>
</organism>
<keyword evidence="3" id="KW-0479">Metal-binding</keyword>
<dbReference type="SMART" id="SM00887">
    <property type="entry name" value="EB_dh"/>
    <property type="match status" value="1"/>
</dbReference>
<feature type="transmembrane region" description="Helical" evidence="6">
    <location>
        <begin position="77"/>
        <end position="97"/>
    </location>
</feature>
<keyword evidence="6" id="KW-0472">Membrane</keyword>
<gene>
    <name evidence="8" type="ORF">PTD2_04281</name>
</gene>
<keyword evidence="9" id="KW-1185">Reference proteome</keyword>
<evidence type="ECO:0000256" key="3">
    <source>
        <dbReference type="ARBA" id="ARBA00022723"/>
    </source>
</evidence>
<dbReference type="GO" id="GO:0020037">
    <property type="term" value="F:heme binding"/>
    <property type="evidence" value="ECO:0007669"/>
    <property type="project" value="InterPro"/>
</dbReference>
<dbReference type="eggNOG" id="COG2864">
    <property type="taxonomic scope" value="Bacteria"/>
</dbReference>
<dbReference type="Proteomes" id="UP000006201">
    <property type="component" value="Unassembled WGS sequence"/>
</dbReference>
<dbReference type="SUPFAM" id="SSF49344">
    <property type="entry name" value="CBD9-like"/>
    <property type="match status" value="1"/>
</dbReference>
<dbReference type="EMBL" id="AAOH01000001">
    <property type="protein sequence ID" value="EAR30759.1"/>
    <property type="molecule type" value="Genomic_DNA"/>
</dbReference>
<keyword evidence="6" id="KW-1133">Transmembrane helix</keyword>
<keyword evidence="6" id="KW-0812">Transmembrane</keyword>
<evidence type="ECO:0000259" key="7">
    <source>
        <dbReference type="SMART" id="SM00887"/>
    </source>
</evidence>
<comment type="caution">
    <text evidence="8">The sequence shown here is derived from an EMBL/GenBank/DDBJ whole genome shotgun (WGS) entry which is preliminary data.</text>
</comment>
<name>A4C5C7_9GAMM</name>
<dbReference type="CDD" id="cd09625">
    <property type="entry name" value="DOMON_like_cytochrome"/>
    <property type="match status" value="1"/>
</dbReference>
<sequence length="504" mass="57273">MAIVLLFTSLLTGLRISLVSHDTFAFLSAILPQGRVHQWHFYSGVILSCVAVFYLLRVKKIRPVRQLLNTKQRYHRFINRIGYLGLTLTLLTGWLHWLALDLAWFNGNWHYLSVFTILLYLVLHGYVYWLECGVGIFKRVFPRRLIYQPVVWLSLSCSFGFALLVYALVVSPLKTKALVVQPIPLATVIDIDGQGNEASWQYAPAIIIQTHGGANFVNGQTKVEIKALSNSEEVYFLFRWADPSASLLHLPLEKTLDGWQVKEHGFYQFNETKFYEDKFAVMLSPSCEHGGDGTTHLGPEPLAGKPKNFHGKGYHASLDGKPRDLWHWKALRTNDMFLADDNHIGAPLLAQSGSRRYSAGYFVDSKESGAYVMNWQWYSPKGITPKRLPKDSNLSLNLALAASVAPWFDYQPYQASLDSYPVGSVLPSVLYRSNRFEGDRADVRARGEWLDGFWTLEMVRKREIRSPNDVPLVQGTCMWVSAFDASQIAHTRHDRPVQLVFSSL</sequence>
<feature type="transmembrane region" description="Helical" evidence="6">
    <location>
        <begin position="150"/>
        <end position="169"/>
    </location>
</feature>
<keyword evidence="2" id="KW-0349">Heme</keyword>
<feature type="domain" description="Cytochrome c-552/DMSO reductase-like haem-binding" evidence="7">
    <location>
        <begin position="197"/>
        <end position="495"/>
    </location>
</feature>
<keyword evidence="1" id="KW-0813">Transport</keyword>
<feature type="transmembrane region" description="Helical" evidence="6">
    <location>
        <begin position="39"/>
        <end position="56"/>
    </location>
</feature>
<evidence type="ECO:0000313" key="9">
    <source>
        <dbReference type="Proteomes" id="UP000006201"/>
    </source>
</evidence>
<feature type="transmembrane region" description="Helical" evidence="6">
    <location>
        <begin position="109"/>
        <end position="129"/>
    </location>
</feature>
<dbReference type="AlphaFoldDB" id="A4C5C7"/>
<dbReference type="GO" id="GO:0046872">
    <property type="term" value="F:metal ion binding"/>
    <property type="evidence" value="ECO:0007669"/>
    <property type="project" value="UniProtKB-KW"/>
</dbReference>
<reference evidence="8 9" key="1">
    <citation type="submission" date="2006-02" db="EMBL/GenBank/DDBJ databases">
        <authorList>
            <person name="Moran M.A."/>
            <person name="Kjelleberg S."/>
            <person name="Egan S."/>
            <person name="Saunders N."/>
            <person name="Thomas T."/>
            <person name="Ferriera S."/>
            <person name="Johnson J."/>
            <person name="Kravitz S."/>
            <person name="Halpern A."/>
            <person name="Remington K."/>
            <person name="Beeson K."/>
            <person name="Tran B."/>
            <person name="Rogers Y.-H."/>
            <person name="Friedman R."/>
            <person name="Venter J.C."/>
        </authorList>
    </citation>
    <scope>NUCLEOTIDE SEQUENCE [LARGE SCALE GENOMIC DNA]</scope>
    <source>
        <strain evidence="8 9">D2</strain>
    </source>
</reference>
<dbReference type="InterPro" id="IPR019020">
    <property type="entry name" value="Cyt-c552/DMSO_Rdtase_haem-bd"/>
</dbReference>
<evidence type="ECO:0000256" key="5">
    <source>
        <dbReference type="ARBA" id="ARBA00023004"/>
    </source>
</evidence>